<keyword evidence="1" id="KW-1133">Transmembrane helix</keyword>
<dbReference type="VEuPathDB" id="VectorBase:AFUN014517"/>
<feature type="transmembrane region" description="Helical" evidence="1">
    <location>
        <begin position="50"/>
        <end position="75"/>
    </location>
</feature>
<protein>
    <submittedName>
        <fullName evidence="2">Uncharacterized protein</fullName>
    </submittedName>
</protein>
<dbReference type="AlphaFoldDB" id="A0A182S231"/>
<reference evidence="2" key="1">
    <citation type="submission" date="2020-05" db="UniProtKB">
        <authorList>
            <consortium name="EnsemblMetazoa"/>
        </authorList>
    </citation>
    <scope>IDENTIFICATION</scope>
    <source>
        <strain evidence="2">FUMOZ</strain>
    </source>
</reference>
<dbReference type="EnsemblMetazoa" id="AFUN014517-RB">
    <property type="protein sequence ID" value="AFUN014517-PB"/>
    <property type="gene ID" value="AFUN014517"/>
</dbReference>
<evidence type="ECO:0000313" key="2">
    <source>
        <dbReference type="EnsemblMetazoa" id="AFUN014517-PB"/>
    </source>
</evidence>
<proteinExistence type="predicted"/>
<sequence length="109" mass="12127">MCVISRPPTLLTLVPASSFLVLPLVTITTKNILPYLHLTLARSLLTHHRFSMGGTGFFLGALPLYICLSTLGYLMGDVVVGIELKHKQKFTSVFPRCRLNLRLNLCKLT</sequence>
<keyword evidence="1" id="KW-0812">Transmembrane</keyword>
<evidence type="ECO:0000256" key="1">
    <source>
        <dbReference type="SAM" id="Phobius"/>
    </source>
</evidence>
<organism evidence="2">
    <name type="scientific">Anopheles funestus</name>
    <name type="common">African malaria mosquito</name>
    <dbReference type="NCBI Taxonomy" id="62324"/>
    <lineage>
        <taxon>Eukaryota</taxon>
        <taxon>Metazoa</taxon>
        <taxon>Ecdysozoa</taxon>
        <taxon>Arthropoda</taxon>
        <taxon>Hexapoda</taxon>
        <taxon>Insecta</taxon>
        <taxon>Pterygota</taxon>
        <taxon>Neoptera</taxon>
        <taxon>Endopterygota</taxon>
        <taxon>Diptera</taxon>
        <taxon>Nematocera</taxon>
        <taxon>Culicoidea</taxon>
        <taxon>Culicidae</taxon>
        <taxon>Anophelinae</taxon>
        <taxon>Anopheles</taxon>
    </lineage>
</organism>
<dbReference type="EnsemblMetazoa" id="AFUN014517-RA">
    <property type="protein sequence ID" value="AFUN014517-PA"/>
    <property type="gene ID" value="AFUN014517"/>
</dbReference>
<keyword evidence="1" id="KW-0472">Membrane</keyword>
<name>A0A182S231_ANOFN</name>
<accession>A0A182S231</accession>